<evidence type="ECO:0000313" key="2">
    <source>
        <dbReference type="Proteomes" id="UP001500748"/>
    </source>
</evidence>
<gene>
    <name evidence="1" type="ORF">GCM10022423_19460</name>
</gene>
<organism evidence="1 2">
    <name type="scientific">Flavobacterium ginsengiterrae</name>
    <dbReference type="NCBI Taxonomy" id="871695"/>
    <lineage>
        <taxon>Bacteria</taxon>
        <taxon>Pseudomonadati</taxon>
        <taxon>Bacteroidota</taxon>
        <taxon>Flavobacteriia</taxon>
        <taxon>Flavobacteriales</taxon>
        <taxon>Flavobacteriaceae</taxon>
        <taxon>Flavobacterium</taxon>
    </lineage>
</organism>
<sequence length="51" mass="6178">MQANREDKIKIQKIDLFMFVELNFKNKDEKNRNDFLIVKNKKKAPDFSEAF</sequence>
<evidence type="ECO:0000313" key="1">
    <source>
        <dbReference type="EMBL" id="GAA3766842.1"/>
    </source>
</evidence>
<keyword evidence="2" id="KW-1185">Reference proteome</keyword>
<comment type="caution">
    <text evidence="1">The sequence shown here is derived from an EMBL/GenBank/DDBJ whole genome shotgun (WGS) entry which is preliminary data.</text>
</comment>
<name>A0ABP7GJE5_9FLAO</name>
<dbReference type="EMBL" id="BAABDU010000003">
    <property type="protein sequence ID" value="GAA3766842.1"/>
    <property type="molecule type" value="Genomic_DNA"/>
</dbReference>
<accession>A0ABP7GJE5</accession>
<proteinExistence type="predicted"/>
<dbReference type="Proteomes" id="UP001500748">
    <property type="component" value="Unassembled WGS sequence"/>
</dbReference>
<reference evidence="2" key="1">
    <citation type="journal article" date="2019" name="Int. J. Syst. Evol. Microbiol.">
        <title>The Global Catalogue of Microorganisms (GCM) 10K type strain sequencing project: providing services to taxonomists for standard genome sequencing and annotation.</title>
        <authorList>
            <consortium name="The Broad Institute Genomics Platform"/>
            <consortium name="The Broad Institute Genome Sequencing Center for Infectious Disease"/>
            <person name="Wu L."/>
            <person name="Ma J."/>
        </authorList>
    </citation>
    <scope>NUCLEOTIDE SEQUENCE [LARGE SCALE GENOMIC DNA]</scope>
    <source>
        <strain evidence="2">JCM 17337</strain>
    </source>
</reference>
<protein>
    <submittedName>
        <fullName evidence="1">Uncharacterized protein</fullName>
    </submittedName>
</protein>